<dbReference type="EMBL" id="CP003364">
    <property type="protein sequence ID" value="AGA24953.1"/>
    <property type="molecule type" value="Genomic_DNA"/>
</dbReference>
<dbReference type="HOGENOM" id="CLU_2604160_0_0_0"/>
<protein>
    <submittedName>
        <fullName evidence="1">Uncharacterized protein</fullName>
    </submittedName>
</protein>
<sequence>MIEAAKRQRVDVERISFIDALRWLMHAKPGGELPKLVVNPDRADRVEPRVKKRRPKQYDLMRKPRAELRNNLMSQGVNS</sequence>
<dbReference type="Proteomes" id="UP000010798">
    <property type="component" value="Chromosome"/>
</dbReference>
<accession>L0D810</accession>
<evidence type="ECO:0000313" key="1">
    <source>
        <dbReference type="EMBL" id="AGA24953.1"/>
    </source>
</evidence>
<name>L0D810_SINAD</name>
<evidence type="ECO:0000313" key="2">
    <source>
        <dbReference type="Proteomes" id="UP000010798"/>
    </source>
</evidence>
<organism evidence="1 2">
    <name type="scientific">Singulisphaera acidiphila (strain ATCC BAA-1392 / DSM 18658 / VKM B-2454 / MOB10)</name>
    <dbReference type="NCBI Taxonomy" id="886293"/>
    <lineage>
        <taxon>Bacteria</taxon>
        <taxon>Pseudomonadati</taxon>
        <taxon>Planctomycetota</taxon>
        <taxon>Planctomycetia</taxon>
        <taxon>Isosphaerales</taxon>
        <taxon>Isosphaeraceae</taxon>
        <taxon>Singulisphaera</taxon>
    </lineage>
</organism>
<reference evidence="1 2" key="1">
    <citation type="submission" date="2012-02" db="EMBL/GenBank/DDBJ databases">
        <title>Complete sequence of chromosome of Singulisphaera acidiphila DSM 18658.</title>
        <authorList>
            <consortium name="US DOE Joint Genome Institute (JGI-PGF)"/>
            <person name="Lucas S."/>
            <person name="Copeland A."/>
            <person name="Lapidus A."/>
            <person name="Glavina del Rio T."/>
            <person name="Dalin E."/>
            <person name="Tice H."/>
            <person name="Bruce D."/>
            <person name="Goodwin L."/>
            <person name="Pitluck S."/>
            <person name="Peters L."/>
            <person name="Ovchinnikova G."/>
            <person name="Chertkov O."/>
            <person name="Kyrpides N."/>
            <person name="Mavromatis K."/>
            <person name="Ivanova N."/>
            <person name="Brettin T."/>
            <person name="Detter J.C."/>
            <person name="Han C."/>
            <person name="Larimer F."/>
            <person name="Land M."/>
            <person name="Hauser L."/>
            <person name="Markowitz V."/>
            <person name="Cheng J.-F."/>
            <person name="Hugenholtz P."/>
            <person name="Woyke T."/>
            <person name="Wu D."/>
            <person name="Tindall B."/>
            <person name="Pomrenke H."/>
            <person name="Brambilla E."/>
            <person name="Klenk H.-P."/>
            <person name="Eisen J.A."/>
        </authorList>
    </citation>
    <scope>NUCLEOTIDE SEQUENCE [LARGE SCALE GENOMIC DNA]</scope>
    <source>
        <strain evidence="2">ATCC BAA-1392 / DSM 18658 / VKM B-2454 / MOB10</strain>
    </source>
</reference>
<keyword evidence="2" id="KW-1185">Reference proteome</keyword>
<gene>
    <name evidence="1" type="ordered locus">Sinac_0527</name>
</gene>
<dbReference type="AlphaFoldDB" id="L0D810"/>
<dbReference type="eggNOG" id="COG3385">
    <property type="taxonomic scope" value="Bacteria"/>
</dbReference>
<proteinExistence type="predicted"/>
<dbReference type="KEGG" id="saci:Sinac_0527"/>